<feature type="compositionally biased region" description="Polar residues" evidence="1">
    <location>
        <begin position="529"/>
        <end position="538"/>
    </location>
</feature>
<dbReference type="InterPro" id="IPR013324">
    <property type="entry name" value="RNA_pol_sigma_r3/r4-like"/>
</dbReference>
<dbReference type="EMBL" id="AEYH02002500">
    <property type="protein sequence ID" value="KFG38338.1"/>
    <property type="molecule type" value="Genomic_DNA"/>
</dbReference>
<sequence length="1234" mass="136716">MSLSSLSGWIEGRVDVSLGSPGCRCVPRSLVKSFVPTLAFFVLYFFLASEATHAVPLPQHGLSSGSSSLSSSLRASSLPPVTETQSPSRFPSFSRLGRPPLSSTFPTCRALALLSFLQIRSSCASPLRLSPSQPPSLRSPGCAVSETCTGEDEGNNSSVPPRALPKLHSLEGQSDAWYIAFSPSELSPLSSSLSVRGKRGKRRTNRAPFTFVTACGSRAVSEEPDGPFAYAQMRRRVPKEKHRVGRSLCRPAGCRERDNWWSCTGHGHELRAFAPSFLPGNRELLDRGEVSSLTTGEQEWDVSQVPTDAASALRDWSRTPLRATALHTLARWRPGDLPSQPHSRVSVRQPRASSLSAPLPGRRLLLLPLHSLECEAKGGREAEERDAWGLAATRRGTPQHAREPGDATSREENGDRLPASGAHLSVSSKSQEEALAELETYERIRDSRLLMSWDAWARGVGRSPEYLKNLVTRAYAPHASTSPDEARVTGSTPEKQDPQSGSSDPRTEKTPGRGVYPRRTEVQGEASVPQASEETSQMPAGKSTSSGRRKRRKTEPATSADLRVDLEAKHERDKPSEEERTSERLAEARAGEDMPWRRPETLASSSVRPRKVDEGHLAEEEGSEKEQGGRGDVDEASRKGFSSGAAASLGALAGGKRQDSRSEVPCDRNKPSVPRSRSRETDAKDETSPTREERPTRRSDAEGSTRRPTSTERDETEEENWEETAQTAWSLGKLVSRREYARLLSLLRVEAIHATLEGSENEEKVPFLSKTLPRRPPTVQEWADAATGGDVKLLEEKLRDSRALLDVCLRRLHPLATVAVRRFRSANIFAAQQRKLYQEQGDYDAIRALLEKRNEEEMELLLVALQGIRQGLRRHARTAMRRRVRLLREASYVNREAGDEDAEDGEGEEEGEEERDAEEGGDLDEGRDEEDDEKEEEGGDWSLVKKMKKKAVKKNEEGPNREALCDKTDSGSGKDGENAVSVAPFPELPPPPSVAYWLWMRTAMVDWEQQKRQVTQFPWRWWKEAARGRKASHGLYAELGREPTEAEVADRLGISLDKWRDISVATKAATSLETELGGPHGSHDPNDRQDTVGDLLVSEESLESESQMFETELETQVLDLAAECLEPDEFQMIKALISEPHARSEATANSAAWKEDNTTRAQTLQFMVGDCVDEKLKKAIQKMKEAEVKRNLESLSPEERREGLASPDALEKVVQRKSTVLQLCLAASTKQGFE</sequence>
<feature type="region of interest" description="Disordered" evidence="1">
    <location>
        <begin position="332"/>
        <end position="355"/>
    </location>
</feature>
<feature type="compositionally biased region" description="Polar residues" evidence="1">
    <location>
        <begin position="479"/>
        <end position="504"/>
    </location>
</feature>
<feature type="compositionally biased region" description="Basic and acidic residues" evidence="1">
    <location>
        <begin position="562"/>
        <end position="600"/>
    </location>
</feature>
<comment type="caution">
    <text evidence="3">The sequence shown here is derived from an EMBL/GenBank/DDBJ whole genome shotgun (WGS) entry which is preliminary data.</text>
</comment>
<feature type="domain" description="RNA polymerase sigma-70 region 3" evidence="2">
    <location>
        <begin position="1029"/>
        <end position="1078"/>
    </location>
</feature>
<evidence type="ECO:0000259" key="2">
    <source>
        <dbReference type="Pfam" id="PF04539"/>
    </source>
</evidence>
<dbReference type="AlphaFoldDB" id="A0A086K1S0"/>
<dbReference type="OrthoDB" id="206108at2759"/>
<name>A0A086K1S0_TOXGO</name>
<dbReference type="Gene3D" id="1.10.10.10">
    <property type="entry name" value="Winged helix-like DNA-binding domain superfamily/Winged helix DNA-binding domain"/>
    <property type="match status" value="1"/>
</dbReference>
<accession>A0A086K1S0</accession>
<feature type="region of interest" description="Disordered" evidence="1">
    <location>
        <begin position="74"/>
        <end position="93"/>
    </location>
</feature>
<feature type="compositionally biased region" description="Basic and acidic residues" evidence="1">
    <location>
        <begin position="400"/>
        <end position="415"/>
    </location>
</feature>
<evidence type="ECO:0000313" key="3">
    <source>
        <dbReference type="EMBL" id="KFG38338.1"/>
    </source>
</evidence>
<feature type="compositionally biased region" description="Basic and acidic residues" evidence="1">
    <location>
        <begin position="677"/>
        <end position="713"/>
    </location>
</feature>
<dbReference type="VEuPathDB" id="ToxoDB:TGFOU_206600"/>
<feature type="compositionally biased region" description="Polar residues" evidence="1">
    <location>
        <begin position="82"/>
        <end position="91"/>
    </location>
</feature>
<feature type="region of interest" description="Disordered" evidence="1">
    <location>
        <begin position="130"/>
        <end position="166"/>
    </location>
</feature>
<gene>
    <name evidence="3" type="ORF">TGFOU_206600</name>
</gene>
<dbReference type="Proteomes" id="UP000028838">
    <property type="component" value="Unassembled WGS sequence"/>
</dbReference>
<proteinExistence type="predicted"/>
<feature type="compositionally biased region" description="Basic and acidic residues" evidence="1">
    <location>
        <begin position="656"/>
        <end position="670"/>
    </location>
</feature>
<dbReference type="SUPFAM" id="SSF88659">
    <property type="entry name" value="Sigma3 and sigma4 domains of RNA polymerase sigma factors"/>
    <property type="match status" value="1"/>
</dbReference>
<organism evidence="3 4">
    <name type="scientific">Toxoplasma gondii FOU</name>
    <dbReference type="NCBI Taxonomy" id="943167"/>
    <lineage>
        <taxon>Eukaryota</taxon>
        <taxon>Sar</taxon>
        <taxon>Alveolata</taxon>
        <taxon>Apicomplexa</taxon>
        <taxon>Conoidasida</taxon>
        <taxon>Coccidia</taxon>
        <taxon>Eucoccidiorida</taxon>
        <taxon>Eimeriorina</taxon>
        <taxon>Sarcocystidae</taxon>
        <taxon>Toxoplasma</taxon>
    </lineage>
</organism>
<feature type="region of interest" description="Disordered" evidence="1">
    <location>
        <begin position="1071"/>
        <end position="1091"/>
    </location>
</feature>
<dbReference type="GO" id="GO:0006352">
    <property type="term" value="P:DNA-templated transcription initiation"/>
    <property type="evidence" value="ECO:0007669"/>
    <property type="project" value="InterPro"/>
</dbReference>
<reference evidence="3 4" key="1">
    <citation type="submission" date="2014-07" db="EMBL/GenBank/DDBJ databases">
        <authorList>
            <person name="Sibley D."/>
            <person name="Venepally P."/>
            <person name="Karamycheva S."/>
            <person name="Hadjithomas M."/>
            <person name="Khan A."/>
            <person name="Brunk B."/>
            <person name="Roos D."/>
            <person name="Caler E."/>
            <person name="Lorenzi H."/>
        </authorList>
    </citation>
    <scope>NUCLEOTIDE SEQUENCE [LARGE SCALE GENOMIC DNA]</scope>
    <source>
        <strain evidence="3 4">FOU</strain>
    </source>
</reference>
<protein>
    <submittedName>
        <fullName evidence="3">Sigma-70, region 3 protein</fullName>
    </submittedName>
</protein>
<feature type="region of interest" description="Disordered" evidence="1">
    <location>
        <begin position="477"/>
        <end position="728"/>
    </location>
</feature>
<evidence type="ECO:0000313" key="4">
    <source>
        <dbReference type="Proteomes" id="UP000028838"/>
    </source>
</evidence>
<feature type="compositionally biased region" description="Acidic residues" evidence="1">
    <location>
        <begin position="898"/>
        <end position="939"/>
    </location>
</feature>
<feature type="compositionally biased region" description="Low complexity" evidence="1">
    <location>
        <begin position="640"/>
        <end position="655"/>
    </location>
</feature>
<dbReference type="InterPro" id="IPR007624">
    <property type="entry name" value="RNA_pol_sigma70_r3"/>
</dbReference>
<feature type="region of interest" description="Disordered" evidence="1">
    <location>
        <begin position="378"/>
        <end position="431"/>
    </location>
</feature>
<feature type="compositionally biased region" description="Basic and acidic residues" evidence="1">
    <location>
        <begin position="610"/>
        <end position="638"/>
    </location>
</feature>
<dbReference type="InterPro" id="IPR036388">
    <property type="entry name" value="WH-like_DNA-bd_sf"/>
</dbReference>
<dbReference type="GO" id="GO:0003700">
    <property type="term" value="F:DNA-binding transcription factor activity"/>
    <property type="evidence" value="ECO:0007669"/>
    <property type="project" value="InterPro"/>
</dbReference>
<feature type="region of interest" description="Disordered" evidence="1">
    <location>
        <begin position="895"/>
        <end position="986"/>
    </location>
</feature>
<feature type="compositionally biased region" description="Basic and acidic residues" evidence="1">
    <location>
        <begin position="1081"/>
        <end position="1091"/>
    </location>
</feature>
<dbReference type="Pfam" id="PF04539">
    <property type="entry name" value="Sigma70_r3"/>
    <property type="match status" value="1"/>
</dbReference>
<evidence type="ECO:0000256" key="1">
    <source>
        <dbReference type="SAM" id="MobiDB-lite"/>
    </source>
</evidence>
<feature type="compositionally biased region" description="Basic and acidic residues" evidence="1">
    <location>
        <begin position="378"/>
        <end position="387"/>
    </location>
</feature>
<feature type="compositionally biased region" description="Low complexity" evidence="1">
    <location>
        <begin position="130"/>
        <end position="140"/>
    </location>
</feature>
<feature type="compositionally biased region" description="Basic and acidic residues" evidence="1">
    <location>
        <begin position="953"/>
        <end position="977"/>
    </location>
</feature>